<comment type="subcellular location">
    <subcellularLocation>
        <location evidence="1 8">Bacterial flagellum basal body</location>
    </subcellularLocation>
</comment>
<keyword evidence="12" id="KW-0282">Flagellum</keyword>
<dbReference type="Pfam" id="PF00460">
    <property type="entry name" value="Flg_bb_rod"/>
    <property type="match status" value="1"/>
</dbReference>
<gene>
    <name evidence="12" type="primary">flgG</name>
    <name evidence="12" type="ORF">FKG94_05585</name>
</gene>
<feature type="domain" description="Flagellar hook protein FlgE/F/G-like D1" evidence="11">
    <location>
        <begin position="96"/>
        <end position="159"/>
    </location>
</feature>
<evidence type="ECO:0000256" key="3">
    <source>
        <dbReference type="ARBA" id="ARBA00017948"/>
    </source>
</evidence>
<dbReference type="InterPro" id="IPR020013">
    <property type="entry name" value="Flagellar_FlgE/F/G"/>
</dbReference>
<dbReference type="PROSITE" id="PS00588">
    <property type="entry name" value="FLAGELLA_BB_ROD"/>
    <property type="match status" value="1"/>
</dbReference>
<dbReference type="Pfam" id="PF06429">
    <property type="entry name" value="Flg_bbr_C"/>
    <property type="match status" value="1"/>
</dbReference>
<dbReference type="Proteomes" id="UP000319732">
    <property type="component" value="Unassembled WGS sequence"/>
</dbReference>
<dbReference type="NCBIfam" id="TIGR03506">
    <property type="entry name" value="FlgEFG_subfam"/>
    <property type="match status" value="2"/>
</dbReference>
<comment type="caution">
    <text evidence="12">The sequence shown here is derived from an EMBL/GenBank/DDBJ whole genome shotgun (WGS) entry which is preliminary data.</text>
</comment>
<keyword evidence="4 8" id="KW-0975">Bacterial flagellum</keyword>
<dbReference type="PANTHER" id="PTHR30435">
    <property type="entry name" value="FLAGELLAR PROTEIN"/>
    <property type="match status" value="1"/>
</dbReference>
<evidence type="ECO:0000313" key="12">
    <source>
        <dbReference type="EMBL" id="TQV84135.1"/>
    </source>
</evidence>
<organism evidence="12 13">
    <name type="scientific">Exilibacterium tricleocarpae</name>
    <dbReference type="NCBI Taxonomy" id="2591008"/>
    <lineage>
        <taxon>Bacteria</taxon>
        <taxon>Pseudomonadati</taxon>
        <taxon>Pseudomonadota</taxon>
        <taxon>Gammaproteobacteria</taxon>
        <taxon>Cellvibrionales</taxon>
        <taxon>Cellvibrionaceae</taxon>
        <taxon>Exilibacterium</taxon>
    </lineage>
</organism>
<evidence type="ECO:0000259" key="11">
    <source>
        <dbReference type="Pfam" id="PF22692"/>
    </source>
</evidence>
<evidence type="ECO:0000256" key="4">
    <source>
        <dbReference type="ARBA" id="ARBA00023143"/>
    </source>
</evidence>
<evidence type="ECO:0000313" key="13">
    <source>
        <dbReference type="Proteomes" id="UP000319732"/>
    </source>
</evidence>
<keyword evidence="12" id="KW-0966">Cell projection</keyword>
<keyword evidence="12" id="KW-0969">Cilium</keyword>
<evidence type="ECO:0000259" key="9">
    <source>
        <dbReference type="Pfam" id="PF00460"/>
    </source>
</evidence>
<evidence type="ECO:0000256" key="7">
    <source>
        <dbReference type="NCBIfam" id="TIGR02488"/>
    </source>
</evidence>
<dbReference type="InterPro" id="IPR037925">
    <property type="entry name" value="FlgE/F/G-like"/>
</dbReference>
<dbReference type="Pfam" id="PF22692">
    <property type="entry name" value="LlgE_F_G_D1"/>
    <property type="match status" value="1"/>
</dbReference>
<reference evidence="12 13" key="1">
    <citation type="submission" date="2019-06" db="EMBL/GenBank/DDBJ databases">
        <title>Whole genome sequence for Cellvibrionaceae sp. R142.</title>
        <authorList>
            <person name="Wang G."/>
        </authorList>
    </citation>
    <scope>NUCLEOTIDE SEQUENCE [LARGE SCALE GENOMIC DNA]</scope>
    <source>
        <strain evidence="12 13">R142</strain>
    </source>
</reference>
<proteinExistence type="inferred from homology"/>
<evidence type="ECO:0000256" key="1">
    <source>
        <dbReference type="ARBA" id="ARBA00004117"/>
    </source>
</evidence>
<accession>A0A545U3T2</accession>
<comment type="similarity">
    <text evidence="2 8">Belongs to the flagella basal body rod proteins family.</text>
</comment>
<name>A0A545U3T2_9GAMM</name>
<keyword evidence="13" id="KW-1185">Reference proteome</keyword>
<dbReference type="AlphaFoldDB" id="A0A545U3T2"/>
<dbReference type="InterPro" id="IPR010930">
    <property type="entry name" value="Flg_bb/hook_C_dom"/>
</dbReference>
<dbReference type="InterPro" id="IPR053967">
    <property type="entry name" value="LlgE_F_G-like_D1"/>
</dbReference>
<dbReference type="OrthoDB" id="9804559at2"/>
<evidence type="ECO:0000256" key="6">
    <source>
        <dbReference type="ARBA" id="ARBA00032912"/>
    </source>
</evidence>
<dbReference type="SUPFAM" id="SSF117143">
    <property type="entry name" value="Flagellar hook protein flgE"/>
    <property type="match status" value="1"/>
</dbReference>
<dbReference type="InterPro" id="IPR001444">
    <property type="entry name" value="Flag_bb_rod_N"/>
</dbReference>
<evidence type="ECO:0000256" key="8">
    <source>
        <dbReference type="RuleBase" id="RU362116"/>
    </source>
</evidence>
<feature type="domain" description="Flagellar basal-body/hook protein C-terminal" evidence="10">
    <location>
        <begin position="215"/>
        <end position="259"/>
    </location>
</feature>
<dbReference type="RefSeq" id="WP_142903215.1">
    <property type="nucleotide sequence ID" value="NZ_ML660089.1"/>
</dbReference>
<protein>
    <recommendedName>
        <fullName evidence="3 7">Flagellar basal-body rod protein FlgG</fullName>
    </recommendedName>
    <alternativeName>
        <fullName evidence="6 8">Distal rod protein</fullName>
    </alternativeName>
</protein>
<evidence type="ECO:0000256" key="2">
    <source>
        <dbReference type="ARBA" id="ARBA00009677"/>
    </source>
</evidence>
<dbReference type="PANTHER" id="PTHR30435:SF19">
    <property type="entry name" value="FLAGELLAR BASAL-BODY ROD PROTEIN FLGG"/>
    <property type="match status" value="1"/>
</dbReference>
<evidence type="ECO:0000259" key="10">
    <source>
        <dbReference type="Pfam" id="PF06429"/>
    </source>
</evidence>
<dbReference type="GO" id="GO:0009426">
    <property type="term" value="C:bacterial-type flagellum basal body, distal rod"/>
    <property type="evidence" value="ECO:0007669"/>
    <property type="project" value="UniProtKB-UniRule"/>
</dbReference>
<comment type="subunit">
    <text evidence="5 8">The basal body constitutes a major portion of the flagellar organelle and consists of four rings (L,P,S, and M) mounted on a central rod. The rod consists of about 26 subunits of FlgG in the distal portion, and FlgB, FlgC and FlgF are thought to build up the proximal portion of the rod with about 6 subunits each.</text>
</comment>
<evidence type="ECO:0000256" key="5">
    <source>
        <dbReference type="ARBA" id="ARBA00025933"/>
    </source>
</evidence>
<dbReference type="InterPro" id="IPR019776">
    <property type="entry name" value="Flagellar_basal_body_rod_CS"/>
</dbReference>
<sequence>MHAALYVSKTGLAAQDAQLTTISNNLANAATIGFKRDRAVFEDLLYQIQRQPGAQTTRETQLPSGLQLGTGVRVVGTQKQFTEGSLQVTEQALDVAIDGRGFLQILQPDGTFAYTRDGQLHLNSDGQLANASGLLLQPAVTVPENTNRITIGTDGVINAFVQGTPDPQQIGDLQLVDFVNPGGLQAIGGNLFLETASSGDPQLGTPGQEGLGQIQQGALENSNVDIVEEMVNMITTQRTYELNSKVVSTADQMLQFVTQNL</sequence>
<dbReference type="EMBL" id="VHSG01000006">
    <property type="protein sequence ID" value="TQV84135.1"/>
    <property type="molecule type" value="Genomic_DNA"/>
</dbReference>
<dbReference type="InterPro" id="IPR012834">
    <property type="entry name" value="FlgG_G_neg"/>
</dbReference>
<dbReference type="GO" id="GO:0071978">
    <property type="term" value="P:bacterial-type flagellum-dependent swarming motility"/>
    <property type="evidence" value="ECO:0007669"/>
    <property type="project" value="TreeGrafter"/>
</dbReference>
<feature type="domain" description="Flagellar basal body rod protein N-terminal" evidence="9">
    <location>
        <begin position="5"/>
        <end position="35"/>
    </location>
</feature>
<dbReference type="NCBIfam" id="TIGR02488">
    <property type="entry name" value="flgG_G_neg"/>
    <property type="match status" value="1"/>
</dbReference>